<reference evidence="1 2" key="1">
    <citation type="submission" date="2019-10" db="EMBL/GenBank/DDBJ databases">
        <title>Description of Paenibacillus terricola sp. nov.</title>
        <authorList>
            <person name="Carlier A."/>
            <person name="Qi S."/>
        </authorList>
    </citation>
    <scope>NUCLEOTIDE SEQUENCE [LARGE SCALE GENOMIC DNA]</scope>
    <source>
        <strain evidence="1 2">LMG 31459</strain>
    </source>
</reference>
<evidence type="ECO:0008006" key="3">
    <source>
        <dbReference type="Google" id="ProtNLM"/>
    </source>
</evidence>
<sequence>MIEVLTGLPGFGKTATAAKWAYNKQRQGKIVYSNLPLKGAIPYHDPLQVLGRVKNALILMDEAGILLDGLQMYNMPYEIFYELRQHRKDGVDLLMTAQSILDIAYPFRRLIQFENRITTKLGKYVQVSVKDPQPAGQVFGKRLWVLNKWVFDVYRTEFKVKPPEYLGIGAVDQEDMPTYEFMQYQNQVYAAKYLEWERARKAGGVIYGT</sequence>
<dbReference type="InterPro" id="IPR027417">
    <property type="entry name" value="P-loop_NTPase"/>
</dbReference>
<dbReference type="SUPFAM" id="SSF52540">
    <property type="entry name" value="P-loop containing nucleoside triphosphate hydrolases"/>
    <property type="match status" value="1"/>
</dbReference>
<accession>A0ABX1YPG6</accession>
<evidence type="ECO:0000313" key="2">
    <source>
        <dbReference type="Proteomes" id="UP000596857"/>
    </source>
</evidence>
<dbReference type="Proteomes" id="UP000596857">
    <property type="component" value="Unassembled WGS sequence"/>
</dbReference>
<name>A0ABX1YPG6_9BACL</name>
<dbReference type="Gene3D" id="3.40.50.300">
    <property type="entry name" value="P-loop containing nucleotide triphosphate hydrolases"/>
    <property type="match status" value="1"/>
</dbReference>
<keyword evidence="2" id="KW-1185">Reference proteome</keyword>
<dbReference type="EMBL" id="WHOB01000064">
    <property type="protein sequence ID" value="NOU81544.1"/>
    <property type="molecule type" value="Genomic_DNA"/>
</dbReference>
<proteinExistence type="predicted"/>
<evidence type="ECO:0000313" key="1">
    <source>
        <dbReference type="EMBL" id="NOU81544.1"/>
    </source>
</evidence>
<gene>
    <name evidence="1" type="ORF">GC101_22025</name>
</gene>
<comment type="caution">
    <text evidence="1">The sequence shown here is derived from an EMBL/GenBank/DDBJ whole genome shotgun (WGS) entry which is preliminary data.</text>
</comment>
<protein>
    <recommendedName>
        <fullName evidence="3">Zona occludens toxin N-terminal domain-containing protein</fullName>
    </recommendedName>
</protein>
<organism evidence="1 2">
    <name type="scientific">Paenibacillus phytohabitans</name>
    <dbReference type="NCBI Taxonomy" id="2654978"/>
    <lineage>
        <taxon>Bacteria</taxon>
        <taxon>Bacillati</taxon>
        <taxon>Bacillota</taxon>
        <taxon>Bacilli</taxon>
        <taxon>Bacillales</taxon>
        <taxon>Paenibacillaceae</taxon>
        <taxon>Paenibacillus</taxon>
    </lineage>
</organism>
<dbReference type="RefSeq" id="WP_171719013.1">
    <property type="nucleotide sequence ID" value="NZ_WHOB01000064.1"/>
</dbReference>